<reference evidence="2" key="1">
    <citation type="submission" date="2009-12" db="EMBL/GenBank/DDBJ databases">
        <title>Complete sequence of Treponema azotonutricium strain ZAS-9.</title>
        <authorList>
            <person name="Tetu S.G."/>
            <person name="Matson E."/>
            <person name="Ren Q."/>
            <person name="Seshadri R."/>
            <person name="Elbourne L."/>
            <person name="Hassan K.A."/>
            <person name="Durkin A."/>
            <person name="Radune D."/>
            <person name="Mohamoud Y."/>
            <person name="Shay R."/>
            <person name="Jin S."/>
            <person name="Zhang X."/>
            <person name="Lucey K."/>
            <person name="Ballor N.R."/>
            <person name="Ottesen E."/>
            <person name="Rosenthal R."/>
            <person name="Allen A."/>
            <person name="Leadbetter J.R."/>
            <person name="Paulsen I.T."/>
        </authorList>
    </citation>
    <scope>NUCLEOTIDE SEQUENCE [LARGE SCALE GENOMIC DNA]</scope>
    <source>
        <strain evidence="2">ATCC BAA-888 / DSM 13862 / ZAS-9</strain>
    </source>
</reference>
<evidence type="ECO:0000313" key="2">
    <source>
        <dbReference type="Proteomes" id="UP000009222"/>
    </source>
</evidence>
<protein>
    <submittedName>
        <fullName evidence="1">Uncharacterized protein</fullName>
    </submittedName>
</protein>
<dbReference type="InParanoid" id="F5YFS0"/>
<keyword evidence="2" id="KW-1185">Reference proteome</keyword>
<dbReference type="AlphaFoldDB" id="F5YFS0"/>
<evidence type="ECO:0000313" key="1">
    <source>
        <dbReference type="EMBL" id="AEF80281.1"/>
    </source>
</evidence>
<reference evidence="1 2" key="2">
    <citation type="journal article" date="2011" name="ISME J.">
        <title>RNA-seq reveals cooperative metabolic interactions between two termite-gut spirochete species in co-culture.</title>
        <authorList>
            <person name="Rosenthal A.Z."/>
            <person name="Matson E.G."/>
            <person name="Eldar A."/>
            <person name="Leadbetter J.R."/>
        </authorList>
    </citation>
    <scope>NUCLEOTIDE SEQUENCE [LARGE SCALE GENOMIC DNA]</scope>
    <source>
        <strain evidence="2">ATCC BAA-888 / DSM 13862 / ZAS-9</strain>
    </source>
</reference>
<sequence>METSLLDSTLIKKLWLSVRKFSGKIILRLPLAITKSAVIIQSSATKKAEEFHLKADSA</sequence>
<organism evidence="1 2">
    <name type="scientific">Leadbettera azotonutricia (strain ATCC BAA-888 / DSM 13862 / ZAS-9)</name>
    <name type="common">Treponema azotonutricium</name>
    <dbReference type="NCBI Taxonomy" id="545695"/>
    <lineage>
        <taxon>Bacteria</taxon>
        <taxon>Pseudomonadati</taxon>
        <taxon>Spirochaetota</taxon>
        <taxon>Spirochaetia</taxon>
        <taxon>Spirochaetales</taxon>
        <taxon>Breznakiellaceae</taxon>
        <taxon>Leadbettera</taxon>
    </lineage>
</organism>
<name>F5YFS0_LEAAZ</name>
<gene>
    <name evidence="1" type="ordered locus">TREAZ_2448</name>
</gene>
<accession>F5YFS0</accession>
<dbReference type="EMBL" id="CP001841">
    <property type="protein sequence ID" value="AEF80281.1"/>
    <property type="molecule type" value="Genomic_DNA"/>
</dbReference>
<dbReference type="HOGENOM" id="CLU_2977924_0_0_12"/>
<proteinExistence type="predicted"/>
<dbReference type="Proteomes" id="UP000009222">
    <property type="component" value="Chromosome"/>
</dbReference>
<dbReference type="STRING" id="545695.TREAZ_2448"/>
<dbReference type="KEGG" id="taz:TREAZ_2448"/>